<protein>
    <submittedName>
        <fullName evidence="1">Uncharacterized protein</fullName>
    </submittedName>
</protein>
<name>A0ACB9D8H5_9ASTR</name>
<accession>A0ACB9D8H5</accession>
<reference evidence="2" key="1">
    <citation type="journal article" date="2022" name="Mol. Ecol. Resour.">
        <title>The genomes of chicory, endive, great burdock and yacon provide insights into Asteraceae palaeo-polyploidization history and plant inulin production.</title>
        <authorList>
            <person name="Fan W."/>
            <person name="Wang S."/>
            <person name="Wang H."/>
            <person name="Wang A."/>
            <person name="Jiang F."/>
            <person name="Liu H."/>
            <person name="Zhao H."/>
            <person name="Xu D."/>
            <person name="Zhang Y."/>
        </authorList>
    </citation>
    <scope>NUCLEOTIDE SEQUENCE [LARGE SCALE GENOMIC DNA]</scope>
    <source>
        <strain evidence="2">cv. Yunnan</strain>
    </source>
</reference>
<comment type="caution">
    <text evidence="1">The sequence shown here is derived from an EMBL/GenBank/DDBJ whole genome shotgun (WGS) entry which is preliminary data.</text>
</comment>
<sequence>MDFNRAPQLLGFASHSNQAANDTVSFQNVSRFRNSSSHLVSGVPLQLMERQTTPETKNMDTNAGSMDLNQESKIGGEVDGEVFRILGHSMCLKRRRDRNINTDSASSHMLSKRCHAKQNRQGQSLEPRRQVVRAWGNQSLQAADPDIFEILKKEKQRQHKGIELIASKNFVCKAVMEALGSHVSNKYSEGIHGARYYAGNQYIDEATGFSVIS</sequence>
<evidence type="ECO:0000313" key="1">
    <source>
        <dbReference type="EMBL" id="KAI3742602.1"/>
    </source>
</evidence>
<evidence type="ECO:0000313" key="2">
    <source>
        <dbReference type="Proteomes" id="UP001056120"/>
    </source>
</evidence>
<keyword evidence="2" id="KW-1185">Reference proteome</keyword>
<reference evidence="1 2" key="2">
    <citation type="journal article" date="2022" name="Mol. Ecol. Resour.">
        <title>The genomes of chicory, endive, great burdock and yacon provide insights into Asteraceae paleo-polyploidization history and plant inulin production.</title>
        <authorList>
            <person name="Fan W."/>
            <person name="Wang S."/>
            <person name="Wang H."/>
            <person name="Wang A."/>
            <person name="Jiang F."/>
            <person name="Liu H."/>
            <person name="Zhao H."/>
            <person name="Xu D."/>
            <person name="Zhang Y."/>
        </authorList>
    </citation>
    <scope>NUCLEOTIDE SEQUENCE [LARGE SCALE GENOMIC DNA]</scope>
    <source>
        <strain evidence="2">cv. Yunnan</strain>
        <tissue evidence="1">Leaves</tissue>
    </source>
</reference>
<dbReference type="Proteomes" id="UP001056120">
    <property type="component" value="Linkage Group LG20"/>
</dbReference>
<gene>
    <name evidence="1" type="ORF">L1987_60290</name>
</gene>
<proteinExistence type="predicted"/>
<organism evidence="1 2">
    <name type="scientific">Smallanthus sonchifolius</name>
    <dbReference type="NCBI Taxonomy" id="185202"/>
    <lineage>
        <taxon>Eukaryota</taxon>
        <taxon>Viridiplantae</taxon>
        <taxon>Streptophyta</taxon>
        <taxon>Embryophyta</taxon>
        <taxon>Tracheophyta</taxon>
        <taxon>Spermatophyta</taxon>
        <taxon>Magnoliopsida</taxon>
        <taxon>eudicotyledons</taxon>
        <taxon>Gunneridae</taxon>
        <taxon>Pentapetalae</taxon>
        <taxon>asterids</taxon>
        <taxon>campanulids</taxon>
        <taxon>Asterales</taxon>
        <taxon>Asteraceae</taxon>
        <taxon>Asteroideae</taxon>
        <taxon>Heliantheae alliance</taxon>
        <taxon>Millerieae</taxon>
        <taxon>Smallanthus</taxon>
    </lineage>
</organism>
<dbReference type="EMBL" id="CM042037">
    <property type="protein sequence ID" value="KAI3742602.1"/>
    <property type="molecule type" value="Genomic_DNA"/>
</dbReference>